<keyword evidence="4 6" id="KW-0408">Iron</keyword>
<dbReference type="InterPro" id="IPR002401">
    <property type="entry name" value="Cyt_P450_E_grp-I"/>
</dbReference>
<keyword evidence="5 7" id="KW-0503">Monooxygenase</keyword>
<comment type="similarity">
    <text evidence="1 7">Belongs to the cytochrome P450 family.</text>
</comment>
<dbReference type="GO" id="GO:0020037">
    <property type="term" value="F:heme binding"/>
    <property type="evidence" value="ECO:0007669"/>
    <property type="project" value="InterPro"/>
</dbReference>
<evidence type="ECO:0000256" key="4">
    <source>
        <dbReference type="ARBA" id="ARBA00023004"/>
    </source>
</evidence>
<comment type="cofactor">
    <cofactor evidence="6">
        <name>heme</name>
        <dbReference type="ChEBI" id="CHEBI:30413"/>
    </cofactor>
</comment>
<evidence type="ECO:0000256" key="5">
    <source>
        <dbReference type="ARBA" id="ARBA00023033"/>
    </source>
</evidence>
<dbReference type="Pfam" id="PF00067">
    <property type="entry name" value="p450"/>
    <property type="match status" value="1"/>
</dbReference>
<dbReference type="GO" id="GO:0016705">
    <property type="term" value="F:oxidoreductase activity, acting on paired donors, with incorporation or reduction of molecular oxygen"/>
    <property type="evidence" value="ECO:0007669"/>
    <property type="project" value="InterPro"/>
</dbReference>
<dbReference type="PANTHER" id="PTHR46300:SF2">
    <property type="entry name" value="CYTOCHROME P450 MONOOXYGENASE ALNH-RELATED"/>
    <property type="match status" value="1"/>
</dbReference>
<proteinExistence type="inferred from homology"/>
<dbReference type="PRINTS" id="PR00385">
    <property type="entry name" value="P450"/>
</dbReference>
<keyword evidence="3 7" id="KW-0560">Oxidoreductase</keyword>
<dbReference type="PROSITE" id="PS00086">
    <property type="entry name" value="CYTOCHROME_P450"/>
    <property type="match status" value="1"/>
</dbReference>
<evidence type="ECO:0000256" key="6">
    <source>
        <dbReference type="PIRSR" id="PIRSR602401-1"/>
    </source>
</evidence>
<organism evidence="8 9">
    <name type="scientific">Monosporascus ibericus</name>
    <dbReference type="NCBI Taxonomy" id="155417"/>
    <lineage>
        <taxon>Eukaryota</taxon>
        <taxon>Fungi</taxon>
        <taxon>Dikarya</taxon>
        <taxon>Ascomycota</taxon>
        <taxon>Pezizomycotina</taxon>
        <taxon>Sordariomycetes</taxon>
        <taxon>Xylariomycetidae</taxon>
        <taxon>Xylariales</taxon>
        <taxon>Xylariales incertae sedis</taxon>
        <taxon>Monosporascus</taxon>
    </lineage>
</organism>
<protein>
    <recommendedName>
        <fullName evidence="10">Cytochrome P450</fullName>
    </recommendedName>
</protein>
<keyword evidence="6 7" id="KW-0349">Heme</keyword>
<gene>
    <name evidence="8" type="ORF">DL764_006342</name>
</gene>
<accession>A0A4Q4T509</accession>
<comment type="caution">
    <text evidence="8">The sequence shown here is derived from an EMBL/GenBank/DDBJ whole genome shotgun (WGS) entry which is preliminary data.</text>
</comment>
<dbReference type="Proteomes" id="UP000293360">
    <property type="component" value="Unassembled WGS sequence"/>
</dbReference>
<dbReference type="InterPro" id="IPR017972">
    <property type="entry name" value="Cyt_P450_CS"/>
</dbReference>
<reference evidence="8 9" key="1">
    <citation type="submission" date="2018-06" db="EMBL/GenBank/DDBJ databases">
        <title>Complete Genomes of Monosporascus.</title>
        <authorList>
            <person name="Robinson A.J."/>
            <person name="Natvig D.O."/>
        </authorList>
    </citation>
    <scope>NUCLEOTIDE SEQUENCE [LARGE SCALE GENOMIC DNA]</scope>
    <source>
        <strain evidence="8 9">CBS 110550</strain>
    </source>
</reference>
<dbReference type="OrthoDB" id="1103324at2759"/>
<dbReference type="SUPFAM" id="SSF48264">
    <property type="entry name" value="Cytochrome P450"/>
    <property type="match status" value="1"/>
</dbReference>
<dbReference type="PANTHER" id="PTHR46300">
    <property type="entry name" value="P450, PUTATIVE (EUROFUNG)-RELATED-RELATED"/>
    <property type="match status" value="1"/>
</dbReference>
<dbReference type="STRING" id="155417.A0A4Q4T509"/>
<evidence type="ECO:0000313" key="8">
    <source>
        <dbReference type="EMBL" id="RYP00941.1"/>
    </source>
</evidence>
<evidence type="ECO:0008006" key="10">
    <source>
        <dbReference type="Google" id="ProtNLM"/>
    </source>
</evidence>
<sequence length="390" mass="44781">MGEGSKNHGHLAEVASLCLLRAYLDEPEAWYSHHYRYAISIMNEIVTGTPLQKSRTELQDLQKVTSTFLTSINSSFVDFFPQLNYLPKWFRFWRPHWEKMGAFHYDIFSHWWAEMKPLRVLKSKPSFIRNAFLENYSGTEEQAMYITMLALTAGADNPRMAMNAWVMACLAYPTTMQQAQDELERVCGANAHRLPSLDDLPSLPYMCAVVKEVLRWRPTVPLVPQRVLVKDLEFEGYRFPAGTEFLVNAISVCADGYNKPAEFHPERWLGSEEWGAGIEQDLWQFAFNAGRRSCVGYKLAQKELFVAFARLLYCFDFYPPSDFDDKELNAFEPGEPFPDNVEGGVFLQVYPPPGGEAFRHCVGWVRDTNGGIELNANNSTLAYYGYYRLL</sequence>
<dbReference type="GO" id="GO:0004497">
    <property type="term" value="F:monooxygenase activity"/>
    <property type="evidence" value="ECO:0007669"/>
    <property type="project" value="UniProtKB-KW"/>
</dbReference>
<dbReference type="InterPro" id="IPR036396">
    <property type="entry name" value="Cyt_P450_sf"/>
</dbReference>
<evidence type="ECO:0000256" key="7">
    <source>
        <dbReference type="RuleBase" id="RU000461"/>
    </source>
</evidence>
<keyword evidence="2 6" id="KW-0479">Metal-binding</keyword>
<feature type="binding site" description="axial binding residue" evidence="6">
    <location>
        <position position="294"/>
    </location>
    <ligand>
        <name>heme</name>
        <dbReference type="ChEBI" id="CHEBI:30413"/>
    </ligand>
    <ligandPart>
        <name>Fe</name>
        <dbReference type="ChEBI" id="CHEBI:18248"/>
    </ligandPart>
</feature>
<evidence type="ECO:0000256" key="3">
    <source>
        <dbReference type="ARBA" id="ARBA00023002"/>
    </source>
</evidence>
<dbReference type="AlphaFoldDB" id="A0A4Q4T509"/>
<dbReference type="PRINTS" id="PR00463">
    <property type="entry name" value="EP450I"/>
</dbReference>
<evidence type="ECO:0000256" key="2">
    <source>
        <dbReference type="ARBA" id="ARBA00022723"/>
    </source>
</evidence>
<dbReference type="EMBL" id="QJNU01000372">
    <property type="protein sequence ID" value="RYP00941.1"/>
    <property type="molecule type" value="Genomic_DNA"/>
</dbReference>
<evidence type="ECO:0000313" key="9">
    <source>
        <dbReference type="Proteomes" id="UP000293360"/>
    </source>
</evidence>
<dbReference type="InterPro" id="IPR001128">
    <property type="entry name" value="Cyt_P450"/>
</dbReference>
<keyword evidence="9" id="KW-1185">Reference proteome</keyword>
<name>A0A4Q4T509_9PEZI</name>
<dbReference type="Gene3D" id="1.10.630.10">
    <property type="entry name" value="Cytochrome P450"/>
    <property type="match status" value="1"/>
</dbReference>
<evidence type="ECO:0000256" key="1">
    <source>
        <dbReference type="ARBA" id="ARBA00010617"/>
    </source>
</evidence>
<dbReference type="GO" id="GO:0005506">
    <property type="term" value="F:iron ion binding"/>
    <property type="evidence" value="ECO:0007669"/>
    <property type="project" value="InterPro"/>
</dbReference>
<dbReference type="InterPro" id="IPR050364">
    <property type="entry name" value="Cytochrome_P450_fung"/>
</dbReference>